<comment type="caution">
    <text evidence="2">The sequence shown here is derived from an EMBL/GenBank/DDBJ whole genome shotgun (WGS) entry which is preliminary data.</text>
</comment>
<feature type="region of interest" description="Disordered" evidence="1">
    <location>
        <begin position="42"/>
        <end position="95"/>
    </location>
</feature>
<dbReference type="Proteomes" id="UP000604117">
    <property type="component" value="Unassembled WGS sequence"/>
</dbReference>
<evidence type="ECO:0000313" key="3">
    <source>
        <dbReference type="Proteomes" id="UP000604117"/>
    </source>
</evidence>
<organism evidence="2 3">
    <name type="scientific">Asanoa siamensis</name>
    <dbReference type="NCBI Taxonomy" id="926357"/>
    <lineage>
        <taxon>Bacteria</taxon>
        <taxon>Bacillati</taxon>
        <taxon>Actinomycetota</taxon>
        <taxon>Actinomycetes</taxon>
        <taxon>Micromonosporales</taxon>
        <taxon>Micromonosporaceae</taxon>
        <taxon>Asanoa</taxon>
    </lineage>
</organism>
<dbReference type="EMBL" id="BONE01000028">
    <property type="protein sequence ID" value="GIF74208.1"/>
    <property type="molecule type" value="Genomic_DNA"/>
</dbReference>
<protein>
    <submittedName>
        <fullName evidence="2">Uncharacterized protein</fullName>
    </submittedName>
</protein>
<evidence type="ECO:0000313" key="2">
    <source>
        <dbReference type="EMBL" id="GIF74208.1"/>
    </source>
</evidence>
<reference evidence="2 3" key="1">
    <citation type="submission" date="2021-01" db="EMBL/GenBank/DDBJ databases">
        <title>Whole genome shotgun sequence of Asanoa siamensis NBRC 107932.</title>
        <authorList>
            <person name="Komaki H."/>
            <person name="Tamura T."/>
        </authorList>
    </citation>
    <scope>NUCLEOTIDE SEQUENCE [LARGE SCALE GENOMIC DNA]</scope>
    <source>
        <strain evidence="2 3">NBRC 107932</strain>
    </source>
</reference>
<gene>
    <name evidence="2" type="ORF">Asi02nite_37260</name>
</gene>
<name>A0ABQ4CSF8_9ACTN</name>
<accession>A0ABQ4CSF8</accession>
<proteinExistence type="predicted"/>
<sequence>MFQTEGLPRKGNEAHVAEEHVAHLVACNVPCEHRRSALVDDDVIAPGGGQPQATGWGIRGVETEDAKWASSSFSDKLTEPPGIKRRRDRDLQLTK</sequence>
<keyword evidence="3" id="KW-1185">Reference proteome</keyword>
<evidence type="ECO:0000256" key="1">
    <source>
        <dbReference type="SAM" id="MobiDB-lite"/>
    </source>
</evidence>